<dbReference type="InterPro" id="IPR016169">
    <property type="entry name" value="FAD-bd_PCMH_sub2"/>
</dbReference>
<dbReference type="GeneID" id="11595398"/>
<dbReference type="Pfam" id="PF01799">
    <property type="entry name" value="Fer2_2"/>
    <property type="match status" value="1"/>
</dbReference>
<gene>
    <name evidence="8" type="ORF">P186_1144</name>
</gene>
<evidence type="ECO:0000313" key="8">
    <source>
        <dbReference type="EMBL" id="AET32577.1"/>
    </source>
</evidence>
<evidence type="ECO:0000256" key="2">
    <source>
        <dbReference type="ARBA" id="ARBA00022723"/>
    </source>
</evidence>
<dbReference type="EMBL" id="CP003098">
    <property type="protein sequence ID" value="AET32577.1"/>
    <property type="molecule type" value="Genomic_DNA"/>
</dbReference>
<protein>
    <submittedName>
        <fullName evidence="8">Molybdopterin binding oxidoreductase small and medium subunit</fullName>
    </submittedName>
</protein>
<dbReference type="PROSITE" id="PS51085">
    <property type="entry name" value="2FE2S_FER_2"/>
    <property type="match status" value="1"/>
</dbReference>
<dbReference type="SUPFAM" id="SSF47741">
    <property type="entry name" value="CO dehydrogenase ISP C-domain like"/>
    <property type="match status" value="1"/>
</dbReference>
<dbReference type="Pfam" id="PF00111">
    <property type="entry name" value="Fer2"/>
    <property type="match status" value="1"/>
</dbReference>
<keyword evidence="1" id="KW-0001">2Fe-2S</keyword>
<dbReference type="InterPro" id="IPR016166">
    <property type="entry name" value="FAD-bd_PCMH"/>
</dbReference>
<dbReference type="Gene3D" id="3.30.465.10">
    <property type="match status" value="1"/>
</dbReference>
<dbReference type="InterPro" id="IPR051452">
    <property type="entry name" value="Diverse_Oxidoreductases"/>
</dbReference>
<dbReference type="STRING" id="1104324.P186_1144"/>
<dbReference type="HOGENOM" id="CLU_040786_0_0_2"/>
<keyword evidence="5" id="KW-0411">Iron-sulfur</keyword>
<dbReference type="InterPro" id="IPR036884">
    <property type="entry name" value="2Fe-2S-bd_dom_sf"/>
</dbReference>
<feature type="domain" description="FAD-binding PCMH-type" evidence="7">
    <location>
        <begin position="4"/>
        <end position="203"/>
    </location>
</feature>
<dbReference type="PANTHER" id="PTHR44379:SF5">
    <property type="entry name" value="OXIDOREDUCTASE WITH IRON-SULFUR SUBUNIT"/>
    <property type="match status" value="1"/>
</dbReference>
<dbReference type="eggNOG" id="arCOG01925">
    <property type="taxonomic scope" value="Archaea"/>
</dbReference>
<proteinExistence type="predicted"/>
<sequence>MRPAYPPQFRYIKATSLAEALEAVREGATPLAGGQSLSTLLKLRLLSVEALVDIFELDELRYVERRGDRLALGALLVHNDVAMHREVVSWAPALSEAAWRIADIQVRNRGTLGGSLAHADPAANYLPPLMALDAEVVLRGRGGERVVRAEEFVKGPYYTVIDRELVAEVRVPRWERQATVVFKIGGASYPSLVVAAAVKVSEGVVTKSRVAVGGYYTRPVAVDKALDGAGLKGLDSHAEKILDLLPQDEPYEDPHLSFEKKRRLLPQLLAQALRRVADGAEWRLPTRDAITKWRGNGGGQLLLNGRPVEVDVEPRVLLIDFLRRAGATEVKRGCDEGRCGACTVLIDGKAVKSCTIFAVQAKGHEVTTVKGLSQDGLNPVQKAFLEEYASQCGYCTHGFILAVYHYLKDVDPEADPGVLKMSIRNICRCTGYVNILRAIKKASSYLRR</sequence>
<keyword evidence="4" id="KW-0408">Iron</keyword>
<dbReference type="InterPro" id="IPR036010">
    <property type="entry name" value="2Fe-2S_ferredoxin-like_sf"/>
</dbReference>
<dbReference type="InterPro" id="IPR036318">
    <property type="entry name" value="FAD-bd_PCMH-like_sf"/>
</dbReference>
<evidence type="ECO:0000256" key="5">
    <source>
        <dbReference type="ARBA" id="ARBA00023014"/>
    </source>
</evidence>
<dbReference type="GO" id="GO:0051537">
    <property type="term" value="F:2 iron, 2 sulfur cluster binding"/>
    <property type="evidence" value="ECO:0007669"/>
    <property type="project" value="UniProtKB-KW"/>
</dbReference>
<evidence type="ECO:0000313" key="9">
    <source>
        <dbReference type="Proteomes" id="UP000005867"/>
    </source>
</evidence>
<dbReference type="InterPro" id="IPR002346">
    <property type="entry name" value="Mopterin_DH_FAD-bd"/>
</dbReference>
<dbReference type="AlphaFoldDB" id="G7VCF7"/>
<dbReference type="KEGG" id="pyr:P186_1144"/>
<evidence type="ECO:0000259" key="6">
    <source>
        <dbReference type="PROSITE" id="PS51085"/>
    </source>
</evidence>
<dbReference type="InterPro" id="IPR001041">
    <property type="entry name" value="2Fe-2S_ferredoxin-type"/>
</dbReference>
<dbReference type="BioCyc" id="PSP1104324:GJSN-1116-MONOMER"/>
<dbReference type="InterPro" id="IPR006058">
    <property type="entry name" value="2Fe2S_fd_BS"/>
</dbReference>
<dbReference type="PROSITE" id="PS51387">
    <property type="entry name" value="FAD_PCMH"/>
    <property type="match status" value="1"/>
</dbReference>
<reference evidence="8 9" key="1">
    <citation type="journal article" date="2012" name="J. Bacteriol.">
        <title>Complete genome sequence of strain 1860, a crenarchaeon of the genus pyrobaculum able to grow with various electron acceptors.</title>
        <authorList>
            <person name="Mardanov A.V."/>
            <person name="Gumerov V.M."/>
            <person name="Slobodkina G.B."/>
            <person name="Beletsky A.V."/>
            <person name="Bonch-Osmolovskaya E.A."/>
            <person name="Ravin N.V."/>
            <person name="Skryabin K.G."/>
        </authorList>
    </citation>
    <scope>NUCLEOTIDE SEQUENCE [LARGE SCALE GENOMIC DNA]</scope>
    <source>
        <strain evidence="8 9">1860</strain>
    </source>
</reference>
<dbReference type="Gene3D" id="3.30.43.10">
    <property type="entry name" value="Uridine Diphospho-n-acetylenolpyruvylglucosamine Reductase, domain 2"/>
    <property type="match status" value="1"/>
</dbReference>
<dbReference type="Gene3D" id="3.30.390.50">
    <property type="entry name" value="CO dehydrogenase flavoprotein, C-terminal domain"/>
    <property type="match status" value="1"/>
</dbReference>
<evidence type="ECO:0000256" key="3">
    <source>
        <dbReference type="ARBA" id="ARBA00023002"/>
    </source>
</evidence>
<dbReference type="Gene3D" id="1.10.150.120">
    <property type="entry name" value="[2Fe-2S]-binding domain"/>
    <property type="match status" value="1"/>
</dbReference>
<evidence type="ECO:0000256" key="4">
    <source>
        <dbReference type="ARBA" id="ARBA00023004"/>
    </source>
</evidence>
<accession>G7VCF7</accession>
<dbReference type="InterPro" id="IPR012675">
    <property type="entry name" value="Beta-grasp_dom_sf"/>
</dbReference>
<dbReference type="InterPro" id="IPR002888">
    <property type="entry name" value="2Fe-2S-bd"/>
</dbReference>
<keyword evidence="2" id="KW-0479">Metal-binding</keyword>
<dbReference type="Pfam" id="PF00941">
    <property type="entry name" value="FAD_binding_5"/>
    <property type="match status" value="1"/>
</dbReference>
<evidence type="ECO:0000259" key="7">
    <source>
        <dbReference type="PROSITE" id="PS51387"/>
    </source>
</evidence>
<dbReference type="GO" id="GO:0016491">
    <property type="term" value="F:oxidoreductase activity"/>
    <property type="evidence" value="ECO:0007669"/>
    <property type="project" value="UniProtKB-KW"/>
</dbReference>
<name>G7VCF7_9CREN</name>
<feature type="domain" description="2Fe-2S ferredoxin-type" evidence="6">
    <location>
        <begin position="299"/>
        <end position="372"/>
    </location>
</feature>
<evidence type="ECO:0000256" key="1">
    <source>
        <dbReference type="ARBA" id="ARBA00022714"/>
    </source>
</evidence>
<dbReference type="Proteomes" id="UP000005867">
    <property type="component" value="Chromosome"/>
</dbReference>
<dbReference type="GO" id="GO:0046872">
    <property type="term" value="F:metal ion binding"/>
    <property type="evidence" value="ECO:0007669"/>
    <property type="project" value="UniProtKB-KW"/>
</dbReference>
<dbReference type="eggNOG" id="arCOG01926">
    <property type="taxonomic scope" value="Archaea"/>
</dbReference>
<dbReference type="PANTHER" id="PTHR44379">
    <property type="entry name" value="OXIDOREDUCTASE WITH IRON-SULFUR SUBUNIT"/>
    <property type="match status" value="1"/>
</dbReference>
<dbReference type="InterPro" id="IPR016167">
    <property type="entry name" value="FAD-bd_PCMH_sub1"/>
</dbReference>
<dbReference type="InterPro" id="IPR036683">
    <property type="entry name" value="CO_DH_flav_C_dom_sf"/>
</dbReference>
<dbReference type="OrthoDB" id="37184at2157"/>
<dbReference type="SUPFAM" id="SSF54292">
    <property type="entry name" value="2Fe-2S ferredoxin-like"/>
    <property type="match status" value="1"/>
</dbReference>
<organism evidence="8 9">
    <name type="scientific">Pyrobaculum ferrireducens</name>
    <dbReference type="NCBI Taxonomy" id="1104324"/>
    <lineage>
        <taxon>Archaea</taxon>
        <taxon>Thermoproteota</taxon>
        <taxon>Thermoprotei</taxon>
        <taxon>Thermoproteales</taxon>
        <taxon>Thermoproteaceae</taxon>
        <taxon>Pyrobaculum</taxon>
    </lineage>
</organism>
<dbReference type="GO" id="GO:0071949">
    <property type="term" value="F:FAD binding"/>
    <property type="evidence" value="ECO:0007669"/>
    <property type="project" value="InterPro"/>
</dbReference>
<dbReference type="PROSITE" id="PS00197">
    <property type="entry name" value="2FE2S_FER_1"/>
    <property type="match status" value="1"/>
</dbReference>
<dbReference type="SUPFAM" id="SSF56176">
    <property type="entry name" value="FAD-binding/transporter-associated domain-like"/>
    <property type="match status" value="1"/>
</dbReference>
<keyword evidence="3" id="KW-0560">Oxidoreductase</keyword>
<keyword evidence="9" id="KW-1185">Reference proteome</keyword>
<dbReference type="RefSeq" id="WP_014288405.1">
    <property type="nucleotide sequence ID" value="NC_016645.1"/>
</dbReference>
<dbReference type="CDD" id="cd00207">
    <property type="entry name" value="fer2"/>
    <property type="match status" value="1"/>
</dbReference>
<dbReference type="Gene3D" id="3.10.20.30">
    <property type="match status" value="1"/>
</dbReference>
<dbReference type="SUPFAM" id="SSF55447">
    <property type="entry name" value="CO dehydrogenase flavoprotein C-terminal domain-like"/>
    <property type="match status" value="1"/>
</dbReference>